<dbReference type="Proteomes" id="UP000800200">
    <property type="component" value="Unassembled WGS sequence"/>
</dbReference>
<name>A0A6A6DKM9_9PEZI</name>
<dbReference type="PANTHER" id="PTHR12203:SF63">
    <property type="entry name" value="GLYCOSYL TRANSFERASE CAP10 DOMAIN-CONTAINING PROTEIN"/>
    <property type="match status" value="1"/>
</dbReference>
<dbReference type="EMBL" id="ML994670">
    <property type="protein sequence ID" value="KAF2178982.1"/>
    <property type="molecule type" value="Genomic_DNA"/>
</dbReference>
<dbReference type="InterPro" id="IPR051091">
    <property type="entry name" value="O-Glucosyltr/Glycosyltrsf_90"/>
</dbReference>
<keyword evidence="1" id="KW-0472">Membrane</keyword>
<proteinExistence type="predicted"/>
<evidence type="ECO:0000259" key="2">
    <source>
        <dbReference type="SMART" id="SM00672"/>
    </source>
</evidence>
<evidence type="ECO:0000256" key="1">
    <source>
        <dbReference type="SAM" id="Phobius"/>
    </source>
</evidence>
<dbReference type="PANTHER" id="PTHR12203">
    <property type="entry name" value="KDEL LYS-ASP-GLU-LEU CONTAINING - RELATED"/>
    <property type="match status" value="1"/>
</dbReference>
<keyword evidence="1" id="KW-1133">Transmembrane helix</keyword>
<feature type="transmembrane region" description="Helical" evidence="1">
    <location>
        <begin position="7"/>
        <end position="27"/>
    </location>
</feature>
<dbReference type="Pfam" id="PF05686">
    <property type="entry name" value="Glyco_transf_90"/>
    <property type="match status" value="1"/>
</dbReference>
<keyword evidence="1" id="KW-0812">Transmembrane</keyword>
<dbReference type="InterPro" id="IPR006598">
    <property type="entry name" value="CAP10"/>
</dbReference>
<keyword evidence="4" id="KW-1185">Reference proteome</keyword>
<dbReference type="OrthoDB" id="202415at2759"/>
<organism evidence="3 4">
    <name type="scientific">Zopfia rhizophila CBS 207.26</name>
    <dbReference type="NCBI Taxonomy" id="1314779"/>
    <lineage>
        <taxon>Eukaryota</taxon>
        <taxon>Fungi</taxon>
        <taxon>Dikarya</taxon>
        <taxon>Ascomycota</taxon>
        <taxon>Pezizomycotina</taxon>
        <taxon>Dothideomycetes</taxon>
        <taxon>Dothideomycetes incertae sedis</taxon>
        <taxon>Zopfiaceae</taxon>
        <taxon>Zopfia</taxon>
    </lineage>
</organism>
<sequence>MAALSKSLFRAAILSFVVITLCAIGFFSRENNIQFGVPDSLSFRIPFGSDLHTDSSTLTSHSQDSQDAQKGIREILSLTEHQCITLFPDLTKPIDDAVRRGRFRFEKSDPDYKGLVQGRIKDGMLYIISVAPDTTTQILQQRTAVLHSLYRALLTTPTSQPLPNTHFAFTINDNPKNNSLSFATPNKPSSYNTFPIPHYSFWSWPSPWVGSMDSALLKIDEVEKQYEGESKWEEKIDKVIWRGTPWFNPVGNPELRKNLLKVGKDKEWADISALKIGIDGKTDNGLRIEEFCRYKYVVYTEGVTYSGRLAYHQACASVLLTPPLTYLTHTSHLIHPIYAHDLLPFNPDAEKPPINQLKSLLPTVSSPHFANAIYVQKDWSDLESVILFLQRNPEIAERIARNQRDAVAKAGYLSPAAETCYWRSLIRGWAGVAETDESWGEEEGVRFETWMVTEGLRQGGRGGAVLGKIEKDRPVELKEEVSA</sequence>
<evidence type="ECO:0000313" key="3">
    <source>
        <dbReference type="EMBL" id="KAF2178982.1"/>
    </source>
</evidence>
<protein>
    <recommendedName>
        <fullName evidence="2">Glycosyl transferase CAP10 domain-containing protein</fullName>
    </recommendedName>
</protein>
<reference evidence="3" key="1">
    <citation type="journal article" date="2020" name="Stud. Mycol.">
        <title>101 Dothideomycetes genomes: a test case for predicting lifestyles and emergence of pathogens.</title>
        <authorList>
            <person name="Haridas S."/>
            <person name="Albert R."/>
            <person name="Binder M."/>
            <person name="Bloem J."/>
            <person name="Labutti K."/>
            <person name="Salamov A."/>
            <person name="Andreopoulos B."/>
            <person name="Baker S."/>
            <person name="Barry K."/>
            <person name="Bills G."/>
            <person name="Bluhm B."/>
            <person name="Cannon C."/>
            <person name="Castanera R."/>
            <person name="Culley D."/>
            <person name="Daum C."/>
            <person name="Ezra D."/>
            <person name="Gonzalez J."/>
            <person name="Henrissat B."/>
            <person name="Kuo A."/>
            <person name="Liang C."/>
            <person name="Lipzen A."/>
            <person name="Lutzoni F."/>
            <person name="Magnuson J."/>
            <person name="Mondo S."/>
            <person name="Nolan M."/>
            <person name="Ohm R."/>
            <person name="Pangilinan J."/>
            <person name="Park H.-J."/>
            <person name="Ramirez L."/>
            <person name="Alfaro M."/>
            <person name="Sun H."/>
            <person name="Tritt A."/>
            <person name="Yoshinaga Y."/>
            <person name="Zwiers L.-H."/>
            <person name="Turgeon B."/>
            <person name="Goodwin S."/>
            <person name="Spatafora J."/>
            <person name="Crous P."/>
            <person name="Grigoriev I."/>
        </authorList>
    </citation>
    <scope>NUCLEOTIDE SEQUENCE</scope>
    <source>
        <strain evidence="3">CBS 207.26</strain>
    </source>
</reference>
<accession>A0A6A6DKM9</accession>
<feature type="domain" description="Glycosyl transferase CAP10" evidence="2">
    <location>
        <begin position="161"/>
        <end position="434"/>
    </location>
</feature>
<dbReference type="AlphaFoldDB" id="A0A6A6DKM9"/>
<dbReference type="SMART" id="SM00672">
    <property type="entry name" value="CAP10"/>
    <property type="match status" value="1"/>
</dbReference>
<evidence type="ECO:0000313" key="4">
    <source>
        <dbReference type="Proteomes" id="UP000800200"/>
    </source>
</evidence>
<gene>
    <name evidence="3" type="ORF">K469DRAFT_754074</name>
</gene>